<sequence length="61" mass="6560">MCGCDVDDLGLTLFEGFYVQAIIIDSDGVSVVAVSIKNLMGDVIAWYLLSKVAIAFFNKLG</sequence>
<protein>
    <submittedName>
        <fullName evidence="1">Uncharacterized protein</fullName>
    </submittedName>
</protein>
<reference evidence="1" key="1">
    <citation type="submission" date="2016-10" db="EMBL/GenBank/DDBJ databases">
        <authorList>
            <person name="de Groot N.N."/>
        </authorList>
    </citation>
    <scope>NUCLEOTIDE SEQUENCE</scope>
</reference>
<evidence type="ECO:0000313" key="1">
    <source>
        <dbReference type="EMBL" id="SFV56300.1"/>
    </source>
</evidence>
<dbReference type="AlphaFoldDB" id="A0A1W1BRW1"/>
<proteinExistence type="predicted"/>
<dbReference type="EMBL" id="FPHD01000037">
    <property type="protein sequence ID" value="SFV56300.1"/>
    <property type="molecule type" value="Genomic_DNA"/>
</dbReference>
<organism evidence="1">
    <name type="scientific">hydrothermal vent metagenome</name>
    <dbReference type="NCBI Taxonomy" id="652676"/>
    <lineage>
        <taxon>unclassified sequences</taxon>
        <taxon>metagenomes</taxon>
        <taxon>ecological metagenomes</taxon>
    </lineage>
</organism>
<name>A0A1W1BRW1_9ZZZZ</name>
<accession>A0A1W1BRW1</accession>
<gene>
    <name evidence="1" type="ORF">MNB_SV-8-1168</name>
</gene>